<keyword evidence="2" id="KW-1185">Reference proteome</keyword>
<evidence type="ECO:0000313" key="1">
    <source>
        <dbReference type="EMBL" id="QRD89200.1"/>
    </source>
</evidence>
<accession>A0A7U2QZZ4</accession>
<dbReference type="AlphaFoldDB" id="A0A7U2QZZ4"/>
<sequence>MDDTQIHEWRAKCLYAYEDPGISHIKCYTASAIIGDERLLRGEILCLLRLFRGRLRNKGMENHVIAPVLMISLMRPQHARIIEGYFDGKELVISKSPLYDFTREEQVPLRLFARSLFSRPIVQLHLLLPRSGYVLYHYVLQNRLHYRRNIFLHVAPFSPKSS</sequence>
<evidence type="ECO:0000313" key="2">
    <source>
        <dbReference type="Proteomes" id="UP000596276"/>
    </source>
</evidence>
<dbReference type="VEuPathDB" id="FungiDB:AFLA_011200"/>
<organism evidence="1 2">
    <name type="scientific">Aspergillus flavus (strain ATCC 200026 / FGSC A1120 / IAM 13836 / NRRL 3357 / JCM 12722 / SRRC 167)</name>
    <dbReference type="NCBI Taxonomy" id="332952"/>
    <lineage>
        <taxon>Eukaryota</taxon>
        <taxon>Fungi</taxon>
        <taxon>Dikarya</taxon>
        <taxon>Ascomycota</taxon>
        <taxon>Pezizomycotina</taxon>
        <taxon>Eurotiomycetes</taxon>
        <taxon>Eurotiomycetidae</taxon>
        <taxon>Eurotiales</taxon>
        <taxon>Aspergillaceae</taxon>
        <taxon>Aspergillus</taxon>
        <taxon>Aspergillus subgen. Circumdati</taxon>
    </lineage>
</organism>
<name>A0A7U2QZZ4_ASPFN</name>
<dbReference type="EMBL" id="CP044619">
    <property type="protein sequence ID" value="QRD89200.1"/>
    <property type="molecule type" value="Genomic_DNA"/>
</dbReference>
<protein>
    <submittedName>
        <fullName evidence="1">Uncharacterized protein</fullName>
    </submittedName>
</protein>
<dbReference type="VEuPathDB" id="FungiDB:F9C07_11294"/>
<dbReference type="Proteomes" id="UP000596276">
    <property type="component" value="Chromosome 1"/>
</dbReference>
<gene>
    <name evidence="1" type="ORF">F9C07_11294</name>
</gene>
<reference evidence="2" key="1">
    <citation type="journal article" date="2021" name="G3 (Bethesda)">
        <title>Chromosome assembled and annotated genome sequence of Aspergillus flavus NRRL 3357.</title>
        <authorList>
            <person name="Skerker J.M."/>
            <person name="Pianalto K.M."/>
            <person name="Mondo S.J."/>
            <person name="Yang K."/>
            <person name="Arkin A.P."/>
            <person name="Keller N.P."/>
            <person name="Grigoriev I.V."/>
            <person name="Louise Glass N.L."/>
        </authorList>
    </citation>
    <scope>NUCLEOTIDE SEQUENCE [LARGE SCALE GENOMIC DNA]</scope>
    <source>
        <strain evidence="2">ATCC 200026 / FGSC A1120 / IAM 13836 / NRRL 3357 / JCM 12722 / SRRC 167</strain>
    </source>
</reference>
<proteinExistence type="predicted"/>